<dbReference type="AlphaFoldDB" id="A0A5C6RRA6"/>
<dbReference type="RefSeq" id="WP_147101269.1">
    <property type="nucleotide sequence ID" value="NZ_VOOS01000005.1"/>
</dbReference>
<dbReference type="Pfam" id="PF00535">
    <property type="entry name" value="Glycos_transf_2"/>
    <property type="match status" value="1"/>
</dbReference>
<protein>
    <submittedName>
        <fullName evidence="10">Glycosyltransferase</fullName>
    </submittedName>
</protein>
<dbReference type="InterPro" id="IPR050256">
    <property type="entry name" value="Glycosyltransferase_2"/>
</dbReference>
<reference evidence="10 11" key="1">
    <citation type="submission" date="2019-08" db="EMBL/GenBank/DDBJ databases">
        <title>Genome of Vicingus serpentipes NCIMB 15042.</title>
        <authorList>
            <person name="Bowman J.P."/>
        </authorList>
    </citation>
    <scope>NUCLEOTIDE SEQUENCE [LARGE SCALE GENOMIC DNA]</scope>
    <source>
        <strain evidence="10 11">NCIMB 15042</strain>
    </source>
</reference>
<evidence type="ECO:0000256" key="8">
    <source>
        <dbReference type="SAM" id="Phobius"/>
    </source>
</evidence>
<evidence type="ECO:0000256" key="1">
    <source>
        <dbReference type="ARBA" id="ARBA00022475"/>
    </source>
</evidence>
<keyword evidence="5" id="KW-0448">Lipopolysaccharide biosynthesis</keyword>
<dbReference type="EMBL" id="VOOS01000005">
    <property type="protein sequence ID" value="TXB64210.1"/>
    <property type="molecule type" value="Genomic_DNA"/>
</dbReference>
<dbReference type="PANTHER" id="PTHR48090:SF3">
    <property type="entry name" value="UNDECAPRENYL-PHOSPHATE 4-DEOXY-4-FORMAMIDO-L-ARABINOSE TRANSFERASE"/>
    <property type="match status" value="1"/>
</dbReference>
<dbReference type="InterPro" id="IPR001173">
    <property type="entry name" value="Glyco_trans_2-like"/>
</dbReference>
<keyword evidence="7 8" id="KW-0472">Membrane</keyword>
<keyword evidence="1" id="KW-1003">Cell membrane</keyword>
<evidence type="ECO:0000256" key="7">
    <source>
        <dbReference type="ARBA" id="ARBA00023136"/>
    </source>
</evidence>
<proteinExistence type="predicted"/>
<keyword evidence="11" id="KW-1185">Reference proteome</keyword>
<comment type="caution">
    <text evidence="10">The sequence shown here is derived from an EMBL/GenBank/DDBJ whole genome shotgun (WGS) entry which is preliminary data.</text>
</comment>
<evidence type="ECO:0000313" key="11">
    <source>
        <dbReference type="Proteomes" id="UP000321721"/>
    </source>
</evidence>
<dbReference type="GO" id="GO:0009103">
    <property type="term" value="P:lipopolysaccharide biosynthetic process"/>
    <property type="evidence" value="ECO:0007669"/>
    <property type="project" value="UniProtKB-KW"/>
</dbReference>
<dbReference type="PANTHER" id="PTHR48090">
    <property type="entry name" value="UNDECAPRENYL-PHOSPHATE 4-DEOXY-4-FORMAMIDO-L-ARABINOSE TRANSFERASE-RELATED"/>
    <property type="match status" value="1"/>
</dbReference>
<evidence type="ECO:0000256" key="6">
    <source>
        <dbReference type="ARBA" id="ARBA00022989"/>
    </source>
</evidence>
<evidence type="ECO:0000256" key="2">
    <source>
        <dbReference type="ARBA" id="ARBA00022676"/>
    </source>
</evidence>
<dbReference type="Gene3D" id="3.90.550.10">
    <property type="entry name" value="Spore Coat Polysaccharide Biosynthesis Protein SpsA, Chain A"/>
    <property type="match status" value="1"/>
</dbReference>
<keyword evidence="3 10" id="KW-0808">Transferase</keyword>
<keyword evidence="2" id="KW-0328">Glycosyltransferase</keyword>
<evidence type="ECO:0000256" key="4">
    <source>
        <dbReference type="ARBA" id="ARBA00022692"/>
    </source>
</evidence>
<dbReference type="SUPFAM" id="SSF53448">
    <property type="entry name" value="Nucleotide-diphospho-sugar transferases"/>
    <property type="match status" value="1"/>
</dbReference>
<evidence type="ECO:0000259" key="9">
    <source>
        <dbReference type="Pfam" id="PF00535"/>
    </source>
</evidence>
<dbReference type="Proteomes" id="UP000321721">
    <property type="component" value="Unassembled WGS sequence"/>
</dbReference>
<name>A0A5C6RRA6_9FLAO</name>
<keyword evidence="4 8" id="KW-0812">Transmembrane</keyword>
<dbReference type="GO" id="GO:0099621">
    <property type="term" value="F:undecaprenyl-phosphate 4-deoxy-4-formamido-L-arabinose transferase activity"/>
    <property type="evidence" value="ECO:0007669"/>
    <property type="project" value="TreeGrafter"/>
</dbReference>
<sequence>MEDLLQEHKIDYSVIIPVYNGEGSIEELCDKLISFFGPLEYTFELIFVDDYSKDGSWAKIINLKKEHALFVKGLRLSKNFGQHIATCAGFIKSSGKFIITIDDDLEVNPQQIQLLIEEQIKSKAEIVYGIYSNIERSLIRKLFKLIYQTIAKIIEGSGSVKGSSFRLINTQLAKKIATEATHLIFIDEVFLWYTNAIVYVDVKHNKSKRSKSNYSLISLIRLTNDVVLYSSLFPLKMIKYFGFFFSFVNFGIGFFYLSRKIIQGIAVPGYTSIIVSILFSSGLIIFILGVLGEYLSKMFQLMNNRPVYSIGEEI</sequence>
<feature type="domain" description="Glycosyltransferase 2-like" evidence="9">
    <location>
        <begin position="13"/>
        <end position="134"/>
    </location>
</feature>
<evidence type="ECO:0000313" key="10">
    <source>
        <dbReference type="EMBL" id="TXB64210.1"/>
    </source>
</evidence>
<feature type="transmembrane region" description="Helical" evidence="8">
    <location>
        <begin position="269"/>
        <end position="292"/>
    </location>
</feature>
<dbReference type="OrthoDB" id="9807778at2"/>
<gene>
    <name evidence="10" type="ORF">FRY74_10480</name>
</gene>
<evidence type="ECO:0000256" key="5">
    <source>
        <dbReference type="ARBA" id="ARBA00022985"/>
    </source>
</evidence>
<keyword evidence="6 8" id="KW-1133">Transmembrane helix</keyword>
<dbReference type="InterPro" id="IPR029044">
    <property type="entry name" value="Nucleotide-diphossugar_trans"/>
</dbReference>
<feature type="transmembrane region" description="Helical" evidence="8">
    <location>
        <begin position="238"/>
        <end position="257"/>
    </location>
</feature>
<organism evidence="10 11">
    <name type="scientific">Vicingus serpentipes</name>
    <dbReference type="NCBI Taxonomy" id="1926625"/>
    <lineage>
        <taxon>Bacteria</taxon>
        <taxon>Pseudomonadati</taxon>
        <taxon>Bacteroidota</taxon>
        <taxon>Flavobacteriia</taxon>
        <taxon>Flavobacteriales</taxon>
        <taxon>Vicingaceae</taxon>
        <taxon>Vicingus</taxon>
    </lineage>
</organism>
<evidence type="ECO:0000256" key="3">
    <source>
        <dbReference type="ARBA" id="ARBA00022679"/>
    </source>
</evidence>
<dbReference type="GO" id="GO:0005886">
    <property type="term" value="C:plasma membrane"/>
    <property type="evidence" value="ECO:0007669"/>
    <property type="project" value="TreeGrafter"/>
</dbReference>
<accession>A0A5C6RRA6</accession>